<keyword evidence="1" id="KW-0732">Signal</keyword>
<keyword evidence="3" id="KW-1185">Reference proteome</keyword>
<dbReference type="Proteomes" id="UP000293874">
    <property type="component" value="Unassembled WGS sequence"/>
</dbReference>
<dbReference type="Gene3D" id="3.10.450.50">
    <property type="match status" value="1"/>
</dbReference>
<evidence type="ECO:0000313" key="3">
    <source>
        <dbReference type="Proteomes" id="UP000293874"/>
    </source>
</evidence>
<dbReference type="InterPro" id="IPR032710">
    <property type="entry name" value="NTF2-like_dom_sf"/>
</dbReference>
<feature type="signal peptide" evidence="1">
    <location>
        <begin position="1"/>
        <end position="23"/>
    </location>
</feature>
<evidence type="ECO:0000313" key="2">
    <source>
        <dbReference type="EMBL" id="RZS67010.1"/>
    </source>
</evidence>
<sequence length="140" mass="15671">MKKLGSILFTATLATALVGQANAQTNDEETAVRACLLLYLSFDAAQMEKAFHQSGTVKHIDNKTGEYKDETVAAFLTRVRAITTKPERKSEIVSLNIEGTAAQAKIRIEQKDLTFTDYMNLLKIDGTWRIVSKIFQRTDK</sequence>
<dbReference type="RefSeq" id="WP_130543897.1">
    <property type="nucleotide sequence ID" value="NZ_CP042431.1"/>
</dbReference>
<dbReference type="AlphaFoldDB" id="A0A4V2EZM5"/>
<dbReference type="EMBL" id="SGXA01000004">
    <property type="protein sequence ID" value="RZS67010.1"/>
    <property type="molecule type" value="Genomic_DNA"/>
</dbReference>
<organism evidence="2 3">
    <name type="scientific">Pseudobacter ginsenosidimutans</name>
    <dbReference type="NCBI Taxonomy" id="661488"/>
    <lineage>
        <taxon>Bacteria</taxon>
        <taxon>Pseudomonadati</taxon>
        <taxon>Bacteroidota</taxon>
        <taxon>Chitinophagia</taxon>
        <taxon>Chitinophagales</taxon>
        <taxon>Chitinophagaceae</taxon>
        <taxon>Pseudobacter</taxon>
    </lineage>
</organism>
<reference evidence="2 3" key="1">
    <citation type="submission" date="2019-02" db="EMBL/GenBank/DDBJ databases">
        <title>Genomic Encyclopedia of Type Strains, Phase IV (KMG-IV): sequencing the most valuable type-strain genomes for metagenomic binning, comparative biology and taxonomic classification.</title>
        <authorList>
            <person name="Goeker M."/>
        </authorList>
    </citation>
    <scope>NUCLEOTIDE SEQUENCE [LARGE SCALE GENOMIC DNA]</scope>
    <source>
        <strain evidence="2 3">DSM 18116</strain>
    </source>
</reference>
<gene>
    <name evidence="2" type="ORF">EV199_5394</name>
</gene>
<name>A0A4V2EZM5_9BACT</name>
<dbReference type="Pfam" id="PF12893">
    <property type="entry name" value="Lumazine_bd_2"/>
    <property type="match status" value="1"/>
</dbReference>
<dbReference type="OrthoDB" id="8445243at2"/>
<proteinExistence type="predicted"/>
<accession>A0A4V2EZM5</accession>
<protein>
    <submittedName>
        <fullName evidence="2">Putative lumazine-binding protein</fullName>
    </submittedName>
</protein>
<feature type="chain" id="PRO_5020318578" evidence="1">
    <location>
        <begin position="24"/>
        <end position="140"/>
    </location>
</feature>
<dbReference type="InterPro" id="IPR039437">
    <property type="entry name" value="FrzH/put_lumazine-bd"/>
</dbReference>
<evidence type="ECO:0000256" key="1">
    <source>
        <dbReference type="SAM" id="SignalP"/>
    </source>
</evidence>
<comment type="caution">
    <text evidence="2">The sequence shown here is derived from an EMBL/GenBank/DDBJ whole genome shotgun (WGS) entry which is preliminary data.</text>
</comment>
<dbReference type="SUPFAM" id="SSF54427">
    <property type="entry name" value="NTF2-like"/>
    <property type="match status" value="1"/>
</dbReference>